<dbReference type="Proteomes" id="UP000823889">
    <property type="component" value="Unassembled WGS sequence"/>
</dbReference>
<dbReference type="EMBL" id="DWUQ01000172">
    <property type="protein sequence ID" value="HJD45000.1"/>
    <property type="molecule type" value="Genomic_DNA"/>
</dbReference>
<feature type="active site" evidence="1">
    <location>
        <position position="165"/>
    </location>
</feature>
<evidence type="ECO:0000313" key="5">
    <source>
        <dbReference type="Proteomes" id="UP000823889"/>
    </source>
</evidence>
<feature type="region of interest" description="Disordered" evidence="2">
    <location>
        <begin position="1"/>
        <end position="56"/>
    </location>
</feature>
<dbReference type="InterPro" id="IPR023346">
    <property type="entry name" value="Lysozyme-like_dom_sf"/>
</dbReference>
<dbReference type="InterPro" id="IPR011757">
    <property type="entry name" value="Lytic_transglycosylase_MltB"/>
</dbReference>
<feature type="domain" description="Transglycosylase SLT" evidence="3">
    <location>
        <begin position="69"/>
        <end position="370"/>
    </location>
</feature>
<dbReference type="GO" id="GO:0008933">
    <property type="term" value="F:peptidoglycan lytic transglycosylase activity"/>
    <property type="evidence" value="ECO:0007669"/>
    <property type="project" value="TreeGrafter"/>
</dbReference>
<dbReference type="Gene3D" id="1.10.530.10">
    <property type="match status" value="1"/>
</dbReference>
<organism evidence="4 5">
    <name type="scientific">Candidatus Paenalcaligenes intestinipullorum</name>
    <dbReference type="NCBI Taxonomy" id="2838718"/>
    <lineage>
        <taxon>Bacteria</taxon>
        <taxon>Pseudomonadati</taxon>
        <taxon>Pseudomonadota</taxon>
        <taxon>Betaproteobacteria</taxon>
        <taxon>Burkholderiales</taxon>
        <taxon>Alcaligenaceae</taxon>
        <taxon>Paenalcaligenes</taxon>
    </lineage>
</organism>
<dbReference type="InterPro" id="IPR031304">
    <property type="entry name" value="SLT_2"/>
</dbReference>
<dbReference type="PANTHER" id="PTHR30163:SF9">
    <property type="entry name" value="MEMBRANE-BOUND LYTIC MUREIN TRANSGLYCOSYLASE B"/>
    <property type="match status" value="1"/>
</dbReference>
<reference evidence="4" key="1">
    <citation type="journal article" date="2021" name="PeerJ">
        <title>Extensive microbial diversity within the chicken gut microbiome revealed by metagenomics and culture.</title>
        <authorList>
            <person name="Gilroy R."/>
            <person name="Ravi A."/>
            <person name="Getino M."/>
            <person name="Pursley I."/>
            <person name="Horton D.L."/>
            <person name="Alikhan N.F."/>
            <person name="Baker D."/>
            <person name="Gharbi K."/>
            <person name="Hall N."/>
            <person name="Watson M."/>
            <person name="Adriaenssens E.M."/>
            <person name="Foster-Nyarko E."/>
            <person name="Jarju S."/>
            <person name="Secka A."/>
            <person name="Antonio M."/>
            <person name="Oren A."/>
            <person name="Chaudhuri R.R."/>
            <person name="La Ragione R."/>
            <person name="Hildebrand F."/>
            <person name="Pallen M.J."/>
        </authorList>
    </citation>
    <scope>NUCLEOTIDE SEQUENCE</scope>
    <source>
        <strain evidence="4">9264</strain>
    </source>
</reference>
<dbReference type="Gene3D" id="1.10.8.350">
    <property type="entry name" value="Bacterial muramidase"/>
    <property type="match status" value="1"/>
</dbReference>
<sequence length="381" mass="41975">MTLSACASTSTPHAQSPQQATVSTPQALSEPYSPPTSSFQPNVAERPIKGGDSVSGRSTFHLTDGRLAPWLDSWAQEVSITKELPLEFVQQHLQAAQYNASAARLMAPSKGRVKRSWITYRERFVDPIRINAGVKFWQQNQGILNEVEQTYGVPASIIVAIIGVETIYGRYTGDFKVLDALATLGFSYPDDSRPERGALFRDQLADLLVLDYQGKIKISEAYGSYAGAMGLPQFMPGSIKRFAVDYTQKGYVDLYRSIPDITASVANFLRVHGWQPGLPSFVKASLPKDPASLVTGGLQPTLSWQQLSQAGAHSTVEPLPTWLRTTKLGVINLVDEPSQNVQYRIATPNFYALTHYNRSYFYATSVVDLAAELERNVKAAH</sequence>
<gene>
    <name evidence="4" type="primary">mltB</name>
    <name evidence="4" type="ORF">H9906_08265</name>
</gene>
<dbReference type="NCBIfam" id="TIGR02282">
    <property type="entry name" value="MltB"/>
    <property type="match status" value="1"/>
</dbReference>
<dbReference type="AlphaFoldDB" id="A0A9D2U8R5"/>
<dbReference type="PANTHER" id="PTHR30163">
    <property type="entry name" value="MEMBRANE-BOUND LYTIC MUREIN TRANSGLYCOSYLASE B"/>
    <property type="match status" value="1"/>
</dbReference>
<feature type="compositionally biased region" description="Polar residues" evidence="2">
    <location>
        <begin position="1"/>
        <end position="27"/>
    </location>
</feature>
<dbReference type="Pfam" id="PF13406">
    <property type="entry name" value="SLT_2"/>
    <property type="match status" value="1"/>
</dbReference>
<evidence type="ECO:0000259" key="3">
    <source>
        <dbReference type="Pfam" id="PF13406"/>
    </source>
</evidence>
<name>A0A9D2U8R5_9BURK</name>
<comment type="caution">
    <text evidence="4">The sequence shown here is derived from an EMBL/GenBank/DDBJ whole genome shotgun (WGS) entry which is preliminary data.</text>
</comment>
<dbReference type="GO" id="GO:0009253">
    <property type="term" value="P:peptidoglycan catabolic process"/>
    <property type="evidence" value="ECO:0007669"/>
    <property type="project" value="TreeGrafter"/>
</dbReference>
<evidence type="ECO:0000256" key="2">
    <source>
        <dbReference type="SAM" id="MobiDB-lite"/>
    </source>
</evidence>
<accession>A0A9D2U8R5</accession>
<dbReference type="InterPro" id="IPR043426">
    <property type="entry name" value="MltB-like"/>
</dbReference>
<evidence type="ECO:0000313" key="4">
    <source>
        <dbReference type="EMBL" id="HJD45000.1"/>
    </source>
</evidence>
<proteinExistence type="predicted"/>
<dbReference type="SUPFAM" id="SSF53955">
    <property type="entry name" value="Lysozyme-like"/>
    <property type="match status" value="1"/>
</dbReference>
<reference evidence="4" key="2">
    <citation type="submission" date="2021-04" db="EMBL/GenBank/DDBJ databases">
        <authorList>
            <person name="Gilroy R."/>
        </authorList>
    </citation>
    <scope>NUCLEOTIDE SEQUENCE</scope>
    <source>
        <strain evidence="4">9264</strain>
    </source>
</reference>
<dbReference type="CDD" id="cd13399">
    <property type="entry name" value="Slt35-like"/>
    <property type="match status" value="1"/>
</dbReference>
<evidence type="ECO:0000256" key="1">
    <source>
        <dbReference type="PIRSR" id="PIRSR611757-1"/>
    </source>
</evidence>
<protein>
    <submittedName>
        <fullName evidence="4">Lytic murein transglycosylase B</fullName>
    </submittedName>
</protein>